<dbReference type="Proteomes" id="UP001054945">
    <property type="component" value="Unassembled WGS sequence"/>
</dbReference>
<sequence length="73" mass="8589">MNERSLLAKQDTVSIMRQLKASAKLCFDVDHLFQTAFEVLKPFTRRQDIAAKQACYYKTLKEHAKKMDMEKLH</sequence>
<proteinExistence type="predicted"/>
<name>A0AAV4TB16_CAEEX</name>
<protein>
    <submittedName>
        <fullName evidence="1">Uncharacterized protein</fullName>
    </submittedName>
</protein>
<comment type="caution">
    <text evidence="1">The sequence shown here is derived from an EMBL/GenBank/DDBJ whole genome shotgun (WGS) entry which is preliminary data.</text>
</comment>
<gene>
    <name evidence="1" type="primary">AVEN_84985_1</name>
    <name evidence="1" type="ORF">CEXT_55471</name>
</gene>
<organism evidence="1 2">
    <name type="scientific">Caerostris extrusa</name>
    <name type="common">Bark spider</name>
    <name type="synonym">Caerostris bankana</name>
    <dbReference type="NCBI Taxonomy" id="172846"/>
    <lineage>
        <taxon>Eukaryota</taxon>
        <taxon>Metazoa</taxon>
        <taxon>Ecdysozoa</taxon>
        <taxon>Arthropoda</taxon>
        <taxon>Chelicerata</taxon>
        <taxon>Arachnida</taxon>
        <taxon>Araneae</taxon>
        <taxon>Araneomorphae</taxon>
        <taxon>Entelegynae</taxon>
        <taxon>Araneoidea</taxon>
        <taxon>Araneidae</taxon>
        <taxon>Caerostris</taxon>
    </lineage>
</organism>
<accession>A0AAV4TB16</accession>
<dbReference type="EMBL" id="BPLR01010802">
    <property type="protein sequence ID" value="GIY42107.1"/>
    <property type="molecule type" value="Genomic_DNA"/>
</dbReference>
<evidence type="ECO:0000313" key="2">
    <source>
        <dbReference type="Proteomes" id="UP001054945"/>
    </source>
</evidence>
<reference evidence="1 2" key="1">
    <citation type="submission" date="2021-06" db="EMBL/GenBank/DDBJ databases">
        <title>Caerostris extrusa draft genome.</title>
        <authorList>
            <person name="Kono N."/>
            <person name="Arakawa K."/>
        </authorList>
    </citation>
    <scope>NUCLEOTIDE SEQUENCE [LARGE SCALE GENOMIC DNA]</scope>
</reference>
<keyword evidence="2" id="KW-1185">Reference proteome</keyword>
<dbReference type="AlphaFoldDB" id="A0AAV4TB16"/>
<evidence type="ECO:0000313" key="1">
    <source>
        <dbReference type="EMBL" id="GIY42107.1"/>
    </source>
</evidence>